<dbReference type="RefSeq" id="WP_037460684.1">
    <property type="nucleotide sequence ID" value="NZ_AVFL01000043.1"/>
</dbReference>
<dbReference type="EMBL" id="AVFL01000043">
    <property type="protein sequence ID" value="EWY36461.1"/>
    <property type="molecule type" value="Genomic_DNA"/>
</dbReference>
<dbReference type="AlphaFoldDB" id="W9GUX0"/>
<dbReference type="STRING" id="1385369.N825_26875"/>
<dbReference type="Proteomes" id="UP000019486">
    <property type="component" value="Unassembled WGS sequence"/>
</dbReference>
<protein>
    <submittedName>
        <fullName evidence="4">Deacetylase</fullName>
    </submittedName>
</protein>
<dbReference type="InterPro" id="IPR008391">
    <property type="entry name" value="AXE1_dom"/>
</dbReference>
<dbReference type="SUPFAM" id="SSF53474">
    <property type="entry name" value="alpha/beta-Hydrolases"/>
    <property type="match status" value="1"/>
</dbReference>
<dbReference type="Gene3D" id="3.40.50.1820">
    <property type="entry name" value="alpha/beta hydrolase"/>
    <property type="match status" value="1"/>
</dbReference>
<feature type="active site" description="Nucleophile" evidence="1">
    <location>
        <position position="187"/>
    </location>
</feature>
<evidence type="ECO:0000256" key="2">
    <source>
        <dbReference type="PIRSR" id="PIRSR639069-2"/>
    </source>
</evidence>
<organism evidence="4 5">
    <name type="scientific">Skermanella stibiiresistens SB22</name>
    <dbReference type="NCBI Taxonomy" id="1385369"/>
    <lineage>
        <taxon>Bacteria</taxon>
        <taxon>Pseudomonadati</taxon>
        <taxon>Pseudomonadota</taxon>
        <taxon>Alphaproteobacteria</taxon>
        <taxon>Rhodospirillales</taxon>
        <taxon>Azospirillaceae</taxon>
        <taxon>Skermanella</taxon>
    </lineage>
</organism>
<feature type="active site" description="Charge relay system" evidence="1">
    <location>
        <position position="269"/>
    </location>
</feature>
<keyword evidence="5" id="KW-1185">Reference proteome</keyword>
<dbReference type="PANTHER" id="PTHR40111:SF1">
    <property type="entry name" value="CEPHALOSPORIN-C DEACETYLASE"/>
    <property type="match status" value="1"/>
</dbReference>
<evidence type="ECO:0000313" key="5">
    <source>
        <dbReference type="Proteomes" id="UP000019486"/>
    </source>
</evidence>
<feature type="active site" description="Charge relay system" evidence="1">
    <location>
        <position position="298"/>
    </location>
</feature>
<dbReference type="InterPro" id="IPR029058">
    <property type="entry name" value="AB_hydrolase_fold"/>
</dbReference>
<reference evidence="4 5" key="1">
    <citation type="submission" date="2013-08" db="EMBL/GenBank/DDBJ databases">
        <title>The genome sequence of Skermanella stibiiresistens.</title>
        <authorList>
            <person name="Zhu W."/>
            <person name="Wang G."/>
        </authorList>
    </citation>
    <scope>NUCLEOTIDE SEQUENCE [LARGE SCALE GENOMIC DNA]</scope>
    <source>
        <strain evidence="4 5">SB22</strain>
    </source>
</reference>
<dbReference type="GO" id="GO:0052689">
    <property type="term" value="F:carboxylic ester hydrolase activity"/>
    <property type="evidence" value="ECO:0007669"/>
    <property type="project" value="TreeGrafter"/>
</dbReference>
<dbReference type="PATRIC" id="fig|1385369.3.peg.6542"/>
<evidence type="ECO:0000313" key="4">
    <source>
        <dbReference type="EMBL" id="EWY36461.1"/>
    </source>
</evidence>
<dbReference type="Pfam" id="PF05448">
    <property type="entry name" value="AXE1"/>
    <property type="match status" value="1"/>
</dbReference>
<evidence type="ECO:0000256" key="1">
    <source>
        <dbReference type="PIRSR" id="PIRSR639069-1"/>
    </source>
</evidence>
<dbReference type="OrthoDB" id="9770528at2"/>
<proteinExistence type="predicted"/>
<accession>W9GUX0</accession>
<dbReference type="InterPro" id="IPR039069">
    <property type="entry name" value="CE7"/>
</dbReference>
<gene>
    <name evidence="4" type="ORF">N825_26875</name>
</gene>
<evidence type="ECO:0000259" key="3">
    <source>
        <dbReference type="Pfam" id="PF05448"/>
    </source>
</evidence>
<sequence>MPAPLVHPFPFDPTHGYSADDLLRVGSPEPPDDFEAFWRHRHDVALAVDPRPALSGARVDAAHPGWQVLDIEYRSTGGFHIGGWLMLPRDEPVERGLVVGHGYGGREGPDFGLPVSRTAVLFPCFRGLSRSTRPPISRDPNWHVLHDIDKRDRYILGGCVDDLWIAVSVMLALYPWVAGHVAYCGTSFGGGIGALAIPWDPRIVRGHLEVPTFGNHPLRLTLDATGSSAAVRKFQRRHEDVLDTLRYYDAATAARFITVPMHVAPALFDPAVPPAGQFAIHNAIPGDRKKLFTLDAGHFEYPGQADQELALRRELEDFLAGS</sequence>
<feature type="binding site" evidence="2">
    <location>
        <position position="103"/>
    </location>
    <ligand>
        <name>substrate</name>
    </ligand>
</feature>
<dbReference type="GO" id="GO:0005976">
    <property type="term" value="P:polysaccharide metabolic process"/>
    <property type="evidence" value="ECO:0007669"/>
    <property type="project" value="TreeGrafter"/>
</dbReference>
<dbReference type="PANTHER" id="PTHR40111">
    <property type="entry name" value="CEPHALOSPORIN-C DEACETYLASE"/>
    <property type="match status" value="1"/>
</dbReference>
<name>W9GUX0_9PROT</name>
<comment type="caution">
    <text evidence="4">The sequence shown here is derived from an EMBL/GenBank/DDBJ whole genome shotgun (WGS) entry which is preliminary data.</text>
</comment>
<feature type="domain" description="Acetyl xylan esterase" evidence="3">
    <location>
        <begin position="29"/>
        <end position="300"/>
    </location>
</feature>